<gene>
    <name evidence="1" type="ORF">NB231_07587</name>
</gene>
<reference evidence="1 2" key="1">
    <citation type="submission" date="2006-02" db="EMBL/GenBank/DDBJ databases">
        <authorList>
            <person name="Waterbury J."/>
            <person name="Ferriera S."/>
            <person name="Johnson J."/>
            <person name="Kravitz S."/>
            <person name="Halpern A."/>
            <person name="Remington K."/>
            <person name="Beeson K."/>
            <person name="Tran B."/>
            <person name="Rogers Y.-H."/>
            <person name="Friedman R."/>
            <person name="Venter J.C."/>
        </authorList>
    </citation>
    <scope>NUCLEOTIDE SEQUENCE [LARGE SCALE GENOMIC DNA]</scope>
    <source>
        <strain evidence="1 2">Nb-231</strain>
    </source>
</reference>
<dbReference type="Proteomes" id="UP000003374">
    <property type="component" value="Unassembled WGS sequence"/>
</dbReference>
<organism evidence="1 2">
    <name type="scientific">Nitrococcus mobilis Nb-231</name>
    <dbReference type="NCBI Taxonomy" id="314278"/>
    <lineage>
        <taxon>Bacteria</taxon>
        <taxon>Pseudomonadati</taxon>
        <taxon>Pseudomonadota</taxon>
        <taxon>Gammaproteobacteria</taxon>
        <taxon>Chromatiales</taxon>
        <taxon>Ectothiorhodospiraceae</taxon>
        <taxon>Nitrococcus</taxon>
    </lineage>
</organism>
<proteinExistence type="predicted"/>
<sequence length="85" mass="9599">MGSADQDDGARPAAAVQRRVRAPYKIAENTREALRNQPKNRRKVEEAESVMLTIALVRVLLYAPLVQPVFPKLSLLYPRQITDAR</sequence>
<dbReference type="AlphaFoldDB" id="A4BTB2"/>
<keyword evidence="2" id="KW-1185">Reference proteome</keyword>
<dbReference type="HOGENOM" id="CLU_2509296_0_0_6"/>
<dbReference type="EMBL" id="AAOF01000013">
    <property type="protein sequence ID" value="EAR21014.1"/>
    <property type="molecule type" value="Genomic_DNA"/>
</dbReference>
<evidence type="ECO:0000313" key="2">
    <source>
        <dbReference type="Proteomes" id="UP000003374"/>
    </source>
</evidence>
<name>A4BTB2_9GAMM</name>
<accession>A4BTB2</accession>
<evidence type="ECO:0000313" key="1">
    <source>
        <dbReference type="EMBL" id="EAR21014.1"/>
    </source>
</evidence>
<protein>
    <submittedName>
        <fullName evidence="1">Uncharacterized protein</fullName>
    </submittedName>
</protein>
<dbReference type="STRING" id="314278.NB231_07587"/>
<comment type="caution">
    <text evidence="1">The sequence shown here is derived from an EMBL/GenBank/DDBJ whole genome shotgun (WGS) entry which is preliminary data.</text>
</comment>